<dbReference type="EMBL" id="FOBL01000009">
    <property type="protein sequence ID" value="SEL74178.1"/>
    <property type="molecule type" value="Genomic_DNA"/>
</dbReference>
<reference evidence="1 4" key="2">
    <citation type="submission" date="2019-07" db="EMBL/GenBank/DDBJ databases">
        <title>Whole genome shotgun sequence of Alkalibacterium putridalgicola NBRC 103243.</title>
        <authorList>
            <person name="Hosoyama A."/>
            <person name="Uohara A."/>
            <person name="Ohji S."/>
            <person name="Ichikawa N."/>
        </authorList>
    </citation>
    <scope>NUCLEOTIDE SEQUENCE [LARGE SCALE GENOMIC DNA]</scope>
    <source>
        <strain evidence="1 4">NBRC 103243</strain>
    </source>
</reference>
<name>A0A1H7SNY0_9LACT</name>
<organism evidence="2 3">
    <name type="scientific">Alkalibacterium putridalgicola</name>
    <dbReference type="NCBI Taxonomy" id="426703"/>
    <lineage>
        <taxon>Bacteria</taxon>
        <taxon>Bacillati</taxon>
        <taxon>Bacillota</taxon>
        <taxon>Bacilli</taxon>
        <taxon>Lactobacillales</taxon>
        <taxon>Carnobacteriaceae</taxon>
        <taxon>Alkalibacterium</taxon>
    </lineage>
</organism>
<evidence type="ECO:0000313" key="4">
    <source>
        <dbReference type="Proteomes" id="UP000321425"/>
    </source>
</evidence>
<protein>
    <submittedName>
        <fullName evidence="2">Uncharacterized protein</fullName>
    </submittedName>
</protein>
<dbReference type="RefSeq" id="WP_091487499.1">
    <property type="nucleotide sequence ID" value="NZ_BJUX01000011.1"/>
</dbReference>
<dbReference type="EMBL" id="BJUX01000011">
    <property type="protein sequence ID" value="GEK89199.1"/>
    <property type="molecule type" value="Genomic_DNA"/>
</dbReference>
<evidence type="ECO:0000313" key="1">
    <source>
        <dbReference type="EMBL" id="GEK89199.1"/>
    </source>
</evidence>
<sequence>MCLDERINHVRYALDRRETLLKSKIDRRFPVSVFAVYRRVSKVEKLRDELSEIMQCSLDDYSDALKRLENIEEALYGVL</sequence>
<accession>A0A1H7SNY0</accession>
<dbReference type="Proteomes" id="UP000198548">
    <property type="component" value="Unassembled WGS sequence"/>
</dbReference>
<reference evidence="2 3" key="1">
    <citation type="submission" date="2016-10" db="EMBL/GenBank/DDBJ databases">
        <authorList>
            <person name="de Groot N.N."/>
        </authorList>
    </citation>
    <scope>NUCLEOTIDE SEQUENCE [LARGE SCALE GENOMIC DNA]</scope>
    <source>
        <strain evidence="2 3">DSM 19182</strain>
    </source>
</reference>
<dbReference type="Proteomes" id="UP000321425">
    <property type="component" value="Unassembled WGS sequence"/>
</dbReference>
<evidence type="ECO:0000313" key="3">
    <source>
        <dbReference type="Proteomes" id="UP000198548"/>
    </source>
</evidence>
<proteinExistence type="predicted"/>
<dbReference type="OrthoDB" id="2168639at2"/>
<evidence type="ECO:0000313" key="2">
    <source>
        <dbReference type="EMBL" id="SEL74178.1"/>
    </source>
</evidence>
<keyword evidence="4" id="KW-1185">Reference proteome</keyword>
<gene>
    <name evidence="1" type="ORF">APU01nite_12380</name>
    <name evidence="2" type="ORF">SAMN04488100_10911</name>
</gene>
<dbReference type="AlphaFoldDB" id="A0A1H7SNY0"/>